<dbReference type="EMBL" id="BJUU01000007">
    <property type="protein sequence ID" value="GEK80052.1"/>
    <property type="molecule type" value="Genomic_DNA"/>
</dbReference>
<dbReference type="AlphaFoldDB" id="A0AA87RKY5"/>
<sequence length="84" mass="9200">MLLGDLRLERGDVAALLEQQPDGGREHHEASDDQAHDDQQQPRHAQLTEGDVIRGGHPPMLPAGALLLRSNRRALRAAQPSKRG</sequence>
<evidence type="ECO:0000313" key="2">
    <source>
        <dbReference type="EMBL" id="GEK80052.1"/>
    </source>
</evidence>
<feature type="region of interest" description="Disordered" evidence="1">
    <location>
        <begin position="18"/>
        <end position="68"/>
    </location>
</feature>
<dbReference type="Proteomes" id="UP000321749">
    <property type="component" value="Unassembled WGS sequence"/>
</dbReference>
<feature type="compositionally biased region" description="Basic and acidic residues" evidence="1">
    <location>
        <begin position="23"/>
        <end position="41"/>
    </location>
</feature>
<reference evidence="2 3" key="1">
    <citation type="submission" date="2019-07" db="EMBL/GenBank/DDBJ databases">
        <title>Whole genome shotgun sequence of Agrococcus baldri NBRC 103055.</title>
        <authorList>
            <person name="Hosoyama A."/>
            <person name="Uohara A."/>
            <person name="Ohji S."/>
            <person name="Ichikawa N."/>
        </authorList>
    </citation>
    <scope>NUCLEOTIDE SEQUENCE [LARGE SCALE GENOMIC DNA]</scope>
    <source>
        <strain evidence="2 3">NBRC 103055</strain>
    </source>
</reference>
<gene>
    <name evidence="2" type="ORF">ABA31_14030</name>
</gene>
<name>A0AA87RKY5_9MICO</name>
<proteinExistence type="predicted"/>
<evidence type="ECO:0000313" key="3">
    <source>
        <dbReference type="Proteomes" id="UP000321749"/>
    </source>
</evidence>
<comment type="caution">
    <text evidence="2">The sequence shown here is derived from an EMBL/GenBank/DDBJ whole genome shotgun (WGS) entry which is preliminary data.</text>
</comment>
<protein>
    <submittedName>
        <fullName evidence="2">Uncharacterized protein</fullName>
    </submittedName>
</protein>
<accession>A0AA87RKY5</accession>
<organism evidence="2 3">
    <name type="scientific">Agrococcus baldri</name>
    <dbReference type="NCBI Taxonomy" id="153730"/>
    <lineage>
        <taxon>Bacteria</taxon>
        <taxon>Bacillati</taxon>
        <taxon>Actinomycetota</taxon>
        <taxon>Actinomycetes</taxon>
        <taxon>Micrococcales</taxon>
        <taxon>Microbacteriaceae</taxon>
        <taxon>Agrococcus</taxon>
    </lineage>
</organism>
<evidence type="ECO:0000256" key="1">
    <source>
        <dbReference type="SAM" id="MobiDB-lite"/>
    </source>
</evidence>
<keyword evidence="3" id="KW-1185">Reference proteome</keyword>